<organism evidence="2 3">
    <name type="scientific">Umbra pygmaea</name>
    <name type="common">Eastern mudminnow</name>
    <dbReference type="NCBI Taxonomy" id="75934"/>
    <lineage>
        <taxon>Eukaryota</taxon>
        <taxon>Metazoa</taxon>
        <taxon>Chordata</taxon>
        <taxon>Craniata</taxon>
        <taxon>Vertebrata</taxon>
        <taxon>Euteleostomi</taxon>
        <taxon>Actinopterygii</taxon>
        <taxon>Neopterygii</taxon>
        <taxon>Teleostei</taxon>
        <taxon>Protacanthopterygii</taxon>
        <taxon>Esociformes</taxon>
        <taxon>Umbridae</taxon>
        <taxon>Umbra</taxon>
    </lineage>
</organism>
<dbReference type="EMBL" id="JAGEUA010000001">
    <property type="protein sequence ID" value="KAL1020756.1"/>
    <property type="molecule type" value="Genomic_DNA"/>
</dbReference>
<keyword evidence="3" id="KW-1185">Reference proteome</keyword>
<proteinExistence type="predicted"/>
<sequence>MNHSLRSHGDVEMLTTMSITPSPHRRDTAQWRIMETLNSYKQTELLPVSPYGSIVSSAPY</sequence>
<gene>
    <name evidence="2" type="ORF">UPYG_G00004240</name>
</gene>
<protein>
    <submittedName>
        <fullName evidence="2">Uncharacterized protein</fullName>
    </submittedName>
</protein>
<dbReference type="AlphaFoldDB" id="A0ABD0XH21"/>
<name>A0ABD0XH21_UMBPY</name>
<dbReference type="Proteomes" id="UP001557470">
    <property type="component" value="Unassembled WGS sequence"/>
</dbReference>
<feature type="region of interest" description="Disordered" evidence="1">
    <location>
        <begin position="1"/>
        <end position="26"/>
    </location>
</feature>
<accession>A0ABD0XH21</accession>
<reference evidence="2 3" key="1">
    <citation type="submission" date="2024-06" db="EMBL/GenBank/DDBJ databases">
        <authorList>
            <person name="Pan Q."/>
            <person name="Wen M."/>
            <person name="Jouanno E."/>
            <person name="Zahm M."/>
            <person name="Klopp C."/>
            <person name="Cabau C."/>
            <person name="Louis A."/>
            <person name="Berthelot C."/>
            <person name="Parey E."/>
            <person name="Roest Crollius H."/>
            <person name="Montfort J."/>
            <person name="Robinson-Rechavi M."/>
            <person name="Bouchez O."/>
            <person name="Lampietro C."/>
            <person name="Lopez Roques C."/>
            <person name="Donnadieu C."/>
            <person name="Postlethwait J."/>
            <person name="Bobe J."/>
            <person name="Verreycken H."/>
            <person name="Guiguen Y."/>
        </authorList>
    </citation>
    <scope>NUCLEOTIDE SEQUENCE [LARGE SCALE GENOMIC DNA]</scope>
    <source>
        <strain evidence="2">Up_M1</strain>
        <tissue evidence="2">Testis</tissue>
    </source>
</reference>
<evidence type="ECO:0000313" key="2">
    <source>
        <dbReference type="EMBL" id="KAL1020756.1"/>
    </source>
</evidence>
<evidence type="ECO:0000256" key="1">
    <source>
        <dbReference type="SAM" id="MobiDB-lite"/>
    </source>
</evidence>
<comment type="caution">
    <text evidence="2">The sequence shown here is derived from an EMBL/GenBank/DDBJ whole genome shotgun (WGS) entry which is preliminary data.</text>
</comment>
<evidence type="ECO:0000313" key="3">
    <source>
        <dbReference type="Proteomes" id="UP001557470"/>
    </source>
</evidence>